<name>A0A3A1U2B0_9MICO</name>
<keyword evidence="1" id="KW-0812">Transmembrane</keyword>
<keyword evidence="3" id="KW-1185">Reference proteome</keyword>
<keyword evidence="1" id="KW-1133">Transmembrane helix</keyword>
<evidence type="ECO:0000256" key="1">
    <source>
        <dbReference type="SAM" id="Phobius"/>
    </source>
</evidence>
<dbReference type="AlphaFoldDB" id="A0A3A1U2B0"/>
<dbReference type="Proteomes" id="UP000265742">
    <property type="component" value="Unassembled WGS sequence"/>
</dbReference>
<proteinExistence type="predicted"/>
<feature type="transmembrane region" description="Helical" evidence="1">
    <location>
        <begin position="12"/>
        <end position="33"/>
    </location>
</feature>
<evidence type="ECO:0008006" key="4">
    <source>
        <dbReference type="Google" id="ProtNLM"/>
    </source>
</evidence>
<comment type="caution">
    <text evidence="2">The sequence shown here is derived from an EMBL/GenBank/DDBJ whole genome shotgun (WGS) entry which is preliminary data.</text>
</comment>
<protein>
    <recommendedName>
        <fullName evidence="4">TadE family protein</fullName>
    </recommendedName>
</protein>
<accession>A0A3A1U2B0</accession>
<evidence type="ECO:0000313" key="3">
    <source>
        <dbReference type="Proteomes" id="UP000265742"/>
    </source>
</evidence>
<keyword evidence="1" id="KW-0472">Membrane</keyword>
<organism evidence="2 3">
    <name type="scientific">Amnibacterium setariae</name>
    <dbReference type="NCBI Taxonomy" id="2306585"/>
    <lineage>
        <taxon>Bacteria</taxon>
        <taxon>Bacillati</taxon>
        <taxon>Actinomycetota</taxon>
        <taxon>Actinomycetes</taxon>
        <taxon>Micrococcales</taxon>
        <taxon>Microbacteriaceae</taxon>
        <taxon>Amnibacterium</taxon>
    </lineage>
</organism>
<dbReference type="EMBL" id="QXTG01000001">
    <property type="protein sequence ID" value="RIX30984.1"/>
    <property type="molecule type" value="Genomic_DNA"/>
</dbReference>
<gene>
    <name evidence="2" type="ORF">D1781_06300</name>
</gene>
<dbReference type="RefSeq" id="WP_119481346.1">
    <property type="nucleotide sequence ID" value="NZ_QXTG01000001.1"/>
</dbReference>
<evidence type="ECO:0000313" key="2">
    <source>
        <dbReference type="EMBL" id="RIX30984.1"/>
    </source>
</evidence>
<dbReference type="OrthoDB" id="5118919at2"/>
<reference evidence="3" key="1">
    <citation type="submission" date="2018-09" db="EMBL/GenBank/DDBJ databases">
        <authorList>
            <person name="Kim I."/>
        </authorList>
    </citation>
    <scope>NUCLEOTIDE SEQUENCE [LARGE SCALE GENOMIC DNA]</scope>
    <source>
        <strain evidence="3">DD4a</strain>
    </source>
</reference>
<sequence length="149" mass="15223">MPRSNPSPDDGSAAIEVLVLGVLLLVPLVYLVLTVAALQSASFAAEGVARSVARSVALAETDAQGRRAADAAARVALADWRLPVGAASVQVRCAPRPGDCRTARGTVDVRVRVAATLPLLPPAIGLRSPGAVPVEARAVQRVSMFAAAP</sequence>